<reference evidence="3 4" key="1">
    <citation type="journal article" date="2022" name="Int. J. Syst. Evol. Microbiol.">
        <title>Noviherbaspirillum aridicola sp. nov., isolated from an arid soil in Pakistan.</title>
        <authorList>
            <person name="Khan I.U."/>
            <person name="Saqib M."/>
            <person name="Amin A."/>
            <person name="Hussain F."/>
            <person name="Li L."/>
            <person name="Liu Y.H."/>
            <person name="Fang B.Z."/>
            <person name="Ahmed I."/>
            <person name="Li W.J."/>
        </authorList>
    </citation>
    <scope>NUCLEOTIDE SEQUENCE [LARGE SCALE GENOMIC DNA]</scope>
    <source>
        <strain evidence="3 4">NCCP-691</strain>
    </source>
</reference>
<evidence type="ECO:0000256" key="2">
    <source>
        <dbReference type="SAM" id="SignalP"/>
    </source>
</evidence>
<evidence type="ECO:0000313" key="4">
    <source>
        <dbReference type="Proteomes" id="UP000887222"/>
    </source>
</evidence>
<feature type="region of interest" description="Disordered" evidence="1">
    <location>
        <begin position="36"/>
        <end position="114"/>
    </location>
</feature>
<gene>
    <name evidence="3" type="ORF">NCCP691_12310</name>
</gene>
<comment type="caution">
    <text evidence="3">The sequence shown here is derived from an EMBL/GenBank/DDBJ whole genome shotgun (WGS) entry which is preliminary data.</text>
</comment>
<dbReference type="Proteomes" id="UP000887222">
    <property type="component" value="Unassembled WGS sequence"/>
</dbReference>
<feature type="signal peptide" evidence="2">
    <location>
        <begin position="1"/>
        <end position="26"/>
    </location>
</feature>
<sequence>MKQSPLPSLLVLAALLSFGHAGSALAQYAWIDDRGVKQYSDRPPPASVPKARILRQPGGVAAAEGGSPPAPAATAAAAPTIAEKNAEFRKRQAEKAEKEKKSADEAKVAADRRQNCERAADYQRTLESGVRIGTTGKDGERGFLSDEQRARELQETRRVLAGCQ</sequence>
<protein>
    <recommendedName>
        <fullName evidence="5">DUF4124 domain-containing protein</fullName>
    </recommendedName>
</protein>
<feature type="compositionally biased region" description="Basic and acidic residues" evidence="1">
    <location>
        <begin position="84"/>
        <end position="114"/>
    </location>
</feature>
<evidence type="ECO:0000256" key="1">
    <source>
        <dbReference type="SAM" id="MobiDB-lite"/>
    </source>
</evidence>
<dbReference type="EMBL" id="BPMK01000004">
    <property type="protein sequence ID" value="GIZ51217.1"/>
    <property type="molecule type" value="Genomic_DNA"/>
</dbReference>
<evidence type="ECO:0000313" key="3">
    <source>
        <dbReference type="EMBL" id="GIZ51217.1"/>
    </source>
</evidence>
<evidence type="ECO:0008006" key="5">
    <source>
        <dbReference type="Google" id="ProtNLM"/>
    </source>
</evidence>
<dbReference type="RefSeq" id="WP_220807382.1">
    <property type="nucleotide sequence ID" value="NZ_BPMK01000004.1"/>
</dbReference>
<name>A0ABQ4Q2I2_9BURK</name>
<feature type="chain" id="PRO_5047128569" description="DUF4124 domain-containing protein" evidence="2">
    <location>
        <begin position="27"/>
        <end position="164"/>
    </location>
</feature>
<organism evidence="3 4">
    <name type="scientific">Noviherbaspirillum aridicola</name>
    <dbReference type="NCBI Taxonomy" id="2849687"/>
    <lineage>
        <taxon>Bacteria</taxon>
        <taxon>Pseudomonadati</taxon>
        <taxon>Pseudomonadota</taxon>
        <taxon>Betaproteobacteria</taxon>
        <taxon>Burkholderiales</taxon>
        <taxon>Oxalobacteraceae</taxon>
        <taxon>Noviherbaspirillum</taxon>
    </lineage>
</organism>
<accession>A0ABQ4Q2I2</accession>
<proteinExistence type="predicted"/>
<keyword evidence="4" id="KW-1185">Reference proteome</keyword>
<feature type="compositionally biased region" description="Low complexity" evidence="1">
    <location>
        <begin position="57"/>
        <end position="79"/>
    </location>
</feature>
<keyword evidence="2" id="KW-0732">Signal</keyword>